<keyword evidence="5 7" id="KW-0808">Transferase</keyword>
<dbReference type="CDD" id="cd02440">
    <property type="entry name" value="AdoMet_MTases"/>
    <property type="match status" value="1"/>
</dbReference>
<keyword evidence="9" id="KW-1185">Reference proteome</keyword>
<comment type="caution">
    <text evidence="8">The sequence shown here is derived from an EMBL/GenBank/DDBJ whole genome shotgun (WGS) entry which is preliminary data.</text>
</comment>
<dbReference type="RefSeq" id="WP_146509852.1">
    <property type="nucleotide sequence ID" value="NZ_SIHI01000001.1"/>
</dbReference>
<dbReference type="EMBL" id="SIHI01000001">
    <property type="protein sequence ID" value="TWT59072.1"/>
    <property type="molecule type" value="Genomic_DNA"/>
</dbReference>
<dbReference type="PANTHER" id="PTHR11579">
    <property type="entry name" value="PROTEIN-L-ISOASPARTATE O-METHYLTRANSFERASE"/>
    <property type="match status" value="1"/>
</dbReference>
<dbReference type="Gene3D" id="2.60.120.260">
    <property type="entry name" value="Galactose-binding domain-like"/>
    <property type="match status" value="1"/>
</dbReference>
<protein>
    <recommendedName>
        <fullName evidence="7">Protein-L-isoaspartate O-methyltransferase</fullName>
        <ecNumber evidence="7">2.1.1.77</ecNumber>
    </recommendedName>
    <alternativeName>
        <fullName evidence="7">L-isoaspartyl protein carboxyl methyltransferase</fullName>
    </alternativeName>
    <alternativeName>
        <fullName evidence="7">Protein L-isoaspartyl methyltransferase</fullName>
    </alternativeName>
    <alternativeName>
        <fullName evidence="7">Protein-beta-aspartate methyltransferase</fullName>
        <shortName evidence="7">PIMT</shortName>
    </alternativeName>
</protein>
<dbReference type="GO" id="GO:0030091">
    <property type="term" value="P:protein repair"/>
    <property type="evidence" value="ECO:0007669"/>
    <property type="project" value="UniProtKB-UniRule"/>
</dbReference>
<keyword evidence="4 7" id="KW-0489">Methyltransferase</keyword>
<keyword evidence="3 7" id="KW-0963">Cytoplasm</keyword>
<evidence type="ECO:0000256" key="1">
    <source>
        <dbReference type="ARBA" id="ARBA00004496"/>
    </source>
</evidence>
<proteinExistence type="inferred from homology"/>
<dbReference type="AlphaFoldDB" id="A0A5C5XB10"/>
<dbReference type="InterPro" id="IPR029063">
    <property type="entry name" value="SAM-dependent_MTases_sf"/>
</dbReference>
<dbReference type="SUPFAM" id="SSF53335">
    <property type="entry name" value="S-adenosyl-L-methionine-dependent methyltransferases"/>
    <property type="match status" value="1"/>
</dbReference>
<dbReference type="PANTHER" id="PTHR11579:SF0">
    <property type="entry name" value="PROTEIN-L-ISOASPARTATE(D-ASPARTATE) O-METHYLTRANSFERASE"/>
    <property type="match status" value="1"/>
</dbReference>
<dbReference type="Pfam" id="PF01135">
    <property type="entry name" value="PCMT"/>
    <property type="match status" value="1"/>
</dbReference>
<evidence type="ECO:0000256" key="6">
    <source>
        <dbReference type="ARBA" id="ARBA00022691"/>
    </source>
</evidence>
<name>A0A5C5XB10_9PLAN</name>
<dbReference type="HAMAP" id="MF_00090">
    <property type="entry name" value="PIMT"/>
    <property type="match status" value="1"/>
</dbReference>
<dbReference type="GO" id="GO:0004719">
    <property type="term" value="F:protein-L-isoaspartate (D-aspartate) O-methyltransferase activity"/>
    <property type="evidence" value="ECO:0007669"/>
    <property type="project" value="UniProtKB-UniRule"/>
</dbReference>
<comment type="subcellular location">
    <subcellularLocation>
        <location evidence="1 7">Cytoplasm</location>
    </subcellularLocation>
</comment>
<comment type="similarity">
    <text evidence="2 7">Belongs to the methyltransferase superfamily. L-isoaspartyl/D-aspartyl protein methyltransferase family.</text>
</comment>
<dbReference type="Proteomes" id="UP000317243">
    <property type="component" value="Unassembled WGS sequence"/>
</dbReference>
<organism evidence="8 9">
    <name type="scientific">Thalassoglobus neptunius</name>
    <dbReference type="NCBI Taxonomy" id="1938619"/>
    <lineage>
        <taxon>Bacteria</taxon>
        <taxon>Pseudomonadati</taxon>
        <taxon>Planctomycetota</taxon>
        <taxon>Planctomycetia</taxon>
        <taxon>Planctomycetales</taxon>
        <taxon>Planctomycetaceae</taxon>
        <taxon>Thalassoglobus</taxon>
    </lineage>
</organism>
<comment type="catalytic activity">
    <reaction evidence="7">
        <text>[protein]-L-isoaspartate + S-adenosyl-L-methionine = [protein]-L-isoaspartate alpha-methyl ester + S-adenosyl-L-homocysteine</text>
        <dbReference type="Rhea" id="RHEA:12705"/>
        <dbReference type="Rhea" id="RHEA-COMP:12143"/>
        <dbReference type="Rhea" id="RHEA-COMP:12144"/>
        <dbReference type="ChEBI" id="CHEBI:57856"/>
        <dbReference type="ChEBI" id="CHEBI:59789"/>
        <dbReference type="ChEBI" id="CHEBI:90596"/>
        <dbReference type="ChEBI" id="CHEBI:90598"/>
        <dbReference type="EC" id="2.1.1.77"/>
    </reaction>
</comment>
<accession>A0A5C5XB10</accession>
<keyword evidence="6 7" id="KW-0949">S-adenosyl-L-methionine</keyword>
<comment type="function">
    <text evidence="7">Catalyzes the methyl esterification of L-isoaspartyl residues in peptides and proteins that result from spontaneous decomposition of normal L-aspartyl and L-asparaginyl residues. It plays a role in the repair and/or degradation of damaged proteins.</text>
</comment>
<dbReference type="OrthoDB" id="9772751at2"/>
<dbReference type="FunFam" id="3.40.50.150:FF:000010">
    <property type="entry name" value="Protein-L-isoaspartate O-methyltransferase"/>
    <property type="match status" value="1"/>
</dbReference>
<dbReference type="InterPro" id="IPR000682">
    <property type="entry name" value="PCMT"/>
</dbReference>
<dbReference type="NCBIfam" id="TIGR00080">
    <property type="entry name" value="pimt"/>
    <property type="match status" value="1"/>
</dbReference>
<reference evidence="8 9" key="1">
    <citation type="submission" date="2019-02" db="EMBL/GenBank/DDBJ databases">
        <title>Deep-cultivation of Planctomycetes and their phenomic and genomic characterization uncovers novel biology.</title>
        <authorList>
            <person name="Wiegand S."/>
            <person name="Jogler M."/>
            <person name="Boedeker C."/>
            <person name="Pinto D."/>
            <person name="Vollmers J."/>
            <person name="Rivas-Marin E."/>
            <person name="Kohn T."/>
            <person name="Peeters S.H."/>
            <person name="Heuer A."/>
            <person name="Rast P."/>
            <person name="Oberbeckmann S."/>
            <person name="Bunk B."/>
            <person name="Jeske O."/>
            <person name="Meyerdierks A."/>
            <person name="Storesund J.E."/>
            <person name="Kallscheuer N."/>
            <person name="Luecker S."/>
            <person name="Lage O.M."/>
            <person name="Pohl T."/>
            <person name="Merkel B.J."/>
            <person name="Hornburger P."/>
            <person name="Mueller R.-W."/>
            <person name="Bruemmer F."/>
            <person name="Labrenz M."/>
            <person name="Spormann A.M."/>
            <person name="Op Den Camp H."/>
            <person name="Overmann J."/>
            <person name="Amann R."/>
            <person name="Jetten M.S.M."/>
            <person name="Mascher T."/>
            <person name="Medema M.H."/>
            <person name="Devos D.P."/>
            <person name="Kaster A.-K."/>
            <person name="Ovreas L."/>
            <person name="Rohde M."/>
            <person name="Galperin M.Y."/>
            <person name="Jogler C."/>
        </authorList>
    </citation>
    <scope>NUCLEOTIDE SEQUENCE [LARGE SCALE GENOMIC DNA]</scope>
    <source>
        <strain evidence="8 9">KOR42</strain>
    </source>
</reference>
<evidence type="ECO:0000256" key="3">
    <source>
        <dbReference type="ARBA" id="ARBA00022490"/>
    </source>
</evidence>
<evidence type="ECO:0000313" key="9">
    <source>
        <dbReference type="Proteomes" id="UP000317243"/>
    </source>
</evidence>
<gene>
    <name evidence="8" type="primary">pcm_1</name>
    <name evidence="7" type="synonym">pcm</name>
    <name evidence="8" type="ORF">KOR42_24610</name>
</gene>
<feature type="active site" evidence="7">
    <location>
        <position position="89"/>
    </location>
</feature>
<evidence type="ECO:0000256" key="7">
    <source>
        <dbReference type="HAMAP-Rule" id="MF_00090"/>
    </source>
</evidence>
<dbReference type="PROSITE" id="PS01279">
    <property type="entry name" value="PCMT"/>
    <property type="match status" value="1"/>
</dbReference>
<evidence type="ECO:0000256" key="5">
    <source>
        <dbReference type="ARBA" id="ARBA00022679"/>
    </source>
</evidence>
<dbReference type="NCBIfam" id="NF001453">
    <property type="entry name" value="PRK00312.1"/>
    <property type="match status" value="1"/>
</dbReference>
<dbReference type="EC" id="2.1.1.77" evidence="7"/>
<dbReference type="Gene3D" id="3.40.50.150">
    <property type="entry name" value="Vaccinia Virus protein VP39"/>
    <property type="match status" value="1"/>
</dbReference>
<evidence type="ECO:0000313" key="8">
    <source>
        <dbReference type="EMBL" id="TWT59072.1"/>
    </source>
</evidence>
<evidence type="ECO:0000256" key="4">
    <source>
        <dbReference type="ARBA" id="ARBA00022603"/>
    </source>
</evidence>
<sequence length="406" mass="46073">MYRTDALICLITLTTLLATDQSLLAQGRDRYSADRERMVEEFIVAEGVENPRVIDVMRTVPRHLFVKPEHRRLAYFDQALDIGFKQTISPPFIVAYMTETLDPQPEDKVLEIGTGSGYQAAVLSGLVDQVYTIEIVEPLGERTQRLLKRLEYDNVHCRIGDGYQGWPEHAPFDKIIVTCSPEDVPQPLIEQLKEGGRMIVPLGERYQQVFHLFEKVDGELKQTELIPTLFVPMTGQMEELRKVKPDPLHPSLANTGFELDSNSDGLADSWHYQRRSSLSEDAFRGEKALRFENNEPGRMAHILQGLAIDGSQVPRVNLSWAMKSANIRPGQSTRELPGITIYYFDSKRIPIDRVTMGPWLADQAEWKQFTRAIEVPRQAREAILQVGLNGATGVLYLDELELTPLK</sequence>
<dbReference type="GO" id="GO:0005737">
    <property type="term" value="C:cytoplasm"/>
    <property type="evidence" value="ECO:0007669"/>
    <property type="project" value="UniProtKB-SubCell"/>
</dbReference>
<evidence type="ECO:0000256" key="2">
    <source>
        <dbReference type="ARBA" id="ARBA00005369"/>
    </source>
</evidence>
<dbReference type="GO" id="GO:0032259">
    <property type="term" value="P:methylation"/>
    <property type="evidence" value="ECO:0007669"/>
    <property type="project" value="UniProtKB-KW"/>
</dbReference>